<gene>
    <name evidence="1" type="ORF">GC097_02060</name>
</gene>
<organism evidence="1 2">
    <name type="scientific">Paenibacillus planticolens</name>
    <dbReference type="NCBI Taxonomy" id="2654976"/>
    <lineage>
        <taxon>Bacteria</taxon>
        <taxon>Bacillati</taxon>
        <taxon>Bacillota</taxon>
        <taxon>Bacilli</taxon>
        <taxon>Bacillales</taxon>
        <taxon>Paenibacillaceae</taxon>
        <taxon>Paenibacillus</taxon>
    </lineage>
</organism>
<dbReference type="RefSeq" id="WP_171681684.1">
    <property type="nucleotide sequence ID" value="NZ_WHNZ01000007.1"/>
</dbReference>
<evidence type="ECO:0008006" key="3">
    <source>
        <dbReference type="Google" id="ProtNLM"/>
    </source>
</evidence>
<accession>A0ABX1ZFE8</accession>
<evidence type="ECO:0000313" key="1">
    <source>
        <dbReference type="EMBL" id="NOU98805.1"/>
    </source>
</evidence>
<dbReference type="EMBL" id="WHNZ01000007">
    <property type="protein sequence ID" value="NOU98805.1"/>
    <property type="molecule type" value="Genomic_DNA"/>
</dbReference>
<keyword evidence="2" id="KW-1185">Reference proteome</keyword>
<name>A0ABX1ZFE8_9BACL</name>
<reference evidence="1 2" key="1">
    <citation type="submission" date="2019-10" db="EMBL/GenBank/DDBJ databases">
        <title>Description of Paenibacillus pedi sp. nov.</title>
        <authorList>
            <person name="Carlier A."/>
            <person name="Qi S."/>
        </authorList>
    </citation>
    <scope>NUCLEOTIDE SEQUENCE [LARGE SCALE GENOMIC DNA]</scope>
    <source>
        <strain evidence="1 2">LMG 31457</strain>
    </source>
</reference>
<evidence type="ECO:0000313" key="2">
    <source>
        <dbReference type="Proteomes" id="UP000618579"/>
    </source>
</evidence>
<dbReference type="Proteomes" id="UP000618579">
    <property type="component" value="Unassembled WGS sequence"/>
</dbReference>
<sequence>MAQNEDKPIFAWMDRLDPKELQGMEEIDPSAEERVEEAAWQRIKSRTFARLDIGEESLEPLKKVVPYEKASRRKWLPAACAAVILSTAFISFSPGVRAELKKALQFIPGFGFVQQSEAPEETAYVLPKPVGLTGENGEITLEGVLIQGSGGQISLSGNKVSAVAVKSIILETEQGQFEFKQSNASWGGSGPWQAGYYFDGKIPYEGLEDATLRFDNTIIGQLHLTKAKTADDLAGFGSSDIQNGIRITSIVTPLDGSSRKVNLLAQLPGRQTVDSYGKEPIAEGLQLQLTDDEGQSVPIKKDTGFVKPRELLFDNPNGANHYQLAIPAIRIVDPGAGHVKVTLPVPEEGTKEIHVTSQLAGFPVDFTRVERVNADSVRFEVDTHFDTNLQRTLQNYRLFTKDGVGLSYSTKLNEKTWAVESEWLDVKPGQKEITFYIGEPQIVVKGPWILSDLR</sequence>
<protein>
    <recommendedName>
        <fullName evidence="3">DUF4179 domain-containing protein</fullName>
    </recommendedName>
</protein>
<comment type="caution">
    <text evidence="1">The sequence shown here is derived from an EMBL/GenBank/DDBJ whole genome shotgun (WGS) entry which is preliminary data.</text>
</comment>
<proteinExistence type="predicted"/>